<protein>
    <submittedName>
        <fullName evidence="1">Uncharacterized protein</fullName>
    </submittedName>
</protein>
<dbReference type="AlphaFoldDB" id="A0A702NYN9"/>
<organism evidence="1">
    <name type="scientific">Salmonella paratyphi A</name>
    <dbReference type="NCBI Taxonomy" id="54388"/>
    <lineage>
        <taxon>Bacteria</taxon>
        <taxon>Pseudomonadati</taxon>
        <taxon>Pseudomonadota</taxon>
        <taxon>Gammaproteobacteria</taxon>
        <taxon>Enterobacterales</taxon>
        <taxon>Enterobacteriaceae</taxon>
        <taxon>Salmonella</taxon>
    </lineage>
</organism>
<comment type="caution">
    <text evidence="1">The sequence shown here is derived from an EMBL/GenBank/DDBJ whole genome shotgun (WGS) entry which is preliminary data.</text>
</comment>
<dbReference type="EMBL" id="DAAMJO010000026">
    <property type="protein sequence ID" value="HAC6931944.1"/>
    <property type="molecule type" value="Genomic_DNA"/>
</dbReference>
<name>A0A702NYN9_SALPT</name>
<gene>
    <name evidence="1" type="ORF">G0D58_23695</name>
</gene>
<reference evidence="1" key="1">
    <citation type="journal article" date="2018" name="Genome Biol.">
        <title>SKESA: strategic k-mer extension for scrupulous assemblies.</title>
        <authorList>
            <person name="Souvorov A."/>
            <person name="Agarwala R."/>
            <person name="Lipman D.J."/>
        </authorList>
    </citation>
    <scope>NUCLEOTIDE SEQUENCE</scope>
    <source>
        <strain evidence="1">13-1575</strain>
    </source>
</reference>
<accession>A0A702NYN9</accession>
<reference evidence="1" key="2">
    <citation type="submission" date="2018-07" db="EMBL/GenBank/DDBJ databases">
        <authorList>
            <consortium name="NCBI Pathogen Detection Project"/>
        </authorList>
    </citation>
    <scope>NUCLEOTIDE SEQUENCE</scope>
    <source>
        <strain evidence="1">13-1575</strain>
    </source>
</reference>
<proteinExistence type="predicted"/>
<sequence>MFMILPEELGGILWIYLRVLNGFLNLERYKNLKHHKYQLKPGQNQKEDGKNFLSYQPTKKQTNRLRLRLLLQNKIMRL</sequence>
<evidence type="ECO:0000313" key="1">
    <source>
        <dbReference type="EMBL" id="HAC6931944.1"/>
    </source>
</evidence>